<gene>
    <name evidence="2" type="ORF">S01H4_55663</name>
</gene>
<protein>
    <submittedName>
        <fullName evidence="2">Uncharacterized protein</fullName>
    </submittedName>
</protein>
<feature type="transmembrane region" description="Helical" evidence="1">
    <location>
        <begin position="6"/>
        <end position="28"/>
    </location>
</feature>
<accession>X1DHY5</accession>
<evidence type="ECO:0000313" key="2">
    <source>
        <dbReference type="EMBL" id="GAH07915.1"/>
    </source>
</evidence>
<name>X1DHY5_9ZZZZ</name>
<keyword evidence="1" id="KW-0472">Membrane</keyword>
<sequence length="85" mass="9905">MEKRGWKITAIIFIVLFILSLLLFRYIVNLGNQMIEDENVCRVNVCGSDERYTAYDFDVYENICYCYAGDEIAHQEIITGKVVLE</sequence>
<dbReference type="EMBL" id="BART01032156">
    <property type="protein sequence ID" value="GAH07915.1"/>
    <property type="molecule type" value="Genomic_DNA"/>
</dbReference>
<keyword evidence="1" id="KW-0812">Transmembrane</keyword>
<evidence type="ECO:0000256" key="1">
    <source>
        <dbReference type="SAM" id="Phobius"/>
    </source>
</evidence>
<organism evidence="2">
    <name type="scientific">marine sediment metagenome</name>
    <dbReference type="NCBI Taxonomy" id="412755"/>
    <lineage>
        <taxon>unclassified sequences</taxon>
        <taxon>metagenomes</taxon>
        <taxon>ecological metagenomes</taxon>
    </lineage>
</organism>
<comment type="caution">
    <text evidence="2">The sequence shown here is derived from an EMBL/GenBank/DDBJ whole genome shotgun (WGS) entry which is preliminary data.</text>
</comment>
<proteinExistence type="predicted"/>
<reference evidence="2" key="1">
    <citation type="journal article" date="2014" name="Front. Microbiol.">
        <title>High frequency of phylogenetically diverse reductive dehalogenase-homologous genes in deep subseafloor sedimentary metagenomes.</title>
        <authorList>
            <person name="Kawai M."/>
            <person name="Futagami T."/>
            <person name="Toyoda A."/>
            <person name="Takaki Y."/>
            <person name="Nishi S."/>
            <person name="Hori S."/>
            <person name="Arai W."/>
            <person name="Tsubouchi T."/>
            <person name="Morono Y."/>
            <person name="Uchiyama I."/>
            <person name="Ito T."/>
            <person name="Fujiyama A."/>
            <person name="Inagaki F."/>
            <person name="Takami H."/>
        </authorList>
    </citation>
    <scope>NUCLEOTIDE SEQUENCE</scope>
    <source>
        <strain evidence="2">Expedition CK06-06</strain>
    </source>
</reference>
<dbReference type="AlphaFoldDB" id="X1DHY5"/>
<keyword evidence="1" id="KW-1133">Transmembrane helix</keyword>